<dbReference type="InterPro" id="IPR013083">
    <property type="entry name" value="Znf_RING/FYVE/PHD"/>
</dbReference>
<evidence type="ECO:0000313" key="3">
    <source>
        <dbReference type="EMBL" id="OJJ39350.1"/>
    </source>
</evidence>
<proteinExistence type="predicted"/>
<keyword evidence="4" id="KW-1185">Reference proteome</keyword>
<dbReference type="SUPFAM" id="SSF57850">
    <property type="entry name" value="RING/U-box"/>
    <property type="match status" value="1"/>
</dbReference>
<gene>
    <name evidence="3" type="ORF">ASPWEDRAFT_169203</name>
</gene>
<dbReference type="EMBL" id="KV878210">
    <property type="protein sequence ID" value="OJJ39350.1"/>
    <property type="molecule type" value="Genomic_DNA"/>
</dbReference>
<keyword evidence="1" id="KW-0479">Metal-binding</keyword>
<dbReference type="AlphaFoldDB" id="A0A1L9RWN2"/>
<organism evidence="3 4">
    <name type="scientific">Aspergillus wentii DTO 134E9</name>
    <dbReference type="NCBI Taxonomy" id="1073089"/>
    <lineage>
        <taxon>Eukaryota</taxon>
        <taxon>Fungi</taxon>
        <taxon>Dikarya</taxon>
        <taxon>Ascomycota</taxon>
        <taxon>Pezizomycotina</taxon>
        <taxon>Eurotiomycetes</taxon>
        <taxon>Eurotiomycetidae</taxon>
        <taxon>Eurotiales</taxon>
        <taxon>Aspergillaceae</taxon>
        <taxon>Aspergillus</taxon>
        <taxon>Aspergillus subgen. Cremei</taxon>
    </lineage>
</organism>
<dbReference type="OrthoDB" id="8062037at2759"/>
<dbReference type="GeneID" id="63746257"/>
<dbReference type="RefSeq" id="XP_040693026.1">
    <property type="nucleotide sequence ID" value="XM_040830409.1"/>
</dbReference>
<dbReference type="PROSITE" id="PS50089">
    <property type="entry name" value="ZF_RING_2"/>
    <property type="match status" value="1"/>
</dbReference>
<keyword evidence="1" id="KW-0862">Zinc</keyword>
<dbReference type="Pfam" id="PF13639">
    <property type="entry name" value="zf-RING_2"/>
    <property type="match status" value="1"/>
</dbReference>
<evidence type="ECO:0000256" key="1">
    <source>
        <dbReference type="PROSITE-ProRule" id="PRU00175"/>
    </source>
</evidence>
<protein>
    <recommendedName>
        <fullName evidence="2">RING-type domain-containing protein</fullName>
    </recommendedName>
</protein>
<evidence type="ECO:0000259" key="2">
    <source>
        <dbReference type="PROSITE" id="PS50089"/>
    </source>
</evidence>
<dbReference type="STRING" id="1073089.A0A1L9RWN2"/>
<dbReference type="InterPro" id="IPR001841">
    <property type="entry name" value="Znf_RING"/>
</dbReference>
<reference evidence="4" key="1">
    <citation type="journal article" date="2017" name="Genome Biol.">
        <title>Comparative genomics reveals high biological diversity and specific adaptations in the industrially and medically important fungal genus Aspergillus.</title>
        <authorList>
            <person name="de Vries R.P."/>
            <person name="Riley R."/>
            <person name="Wiebenga A."/>
            <person name="Aguilar-Osorio G."/>
            <person name="Amillis S."/>
            <person name="Uchima C.A."/>
            <person name="Anderluh G."/>
            <person name="Asadollahi M."/>
            <person name="Askin M."/>
            <person name="Barry K."/>
            <person name="Battaglia E."/>
            <person name="Bayram O."/>
            <person name="Benocci T."/>
            <person name="Braus-Stromeyer S.A."/>
            <person name="Caldana C."/>
            <person name="Canovas D."/>
            <person name="Cerqueira G.C."/>
            <person name="Chen F."/>
            <person name="Chen W."/>
            <person name="Choi C."/>
            <person name="Clum A."/>
            <person name="Dos Santos R.A."/>
            <person name="Damasio A.R."/>
            <person name="Diallinas G."/>
            <person name="Emri T."/>
            <person name="Fekete E."/>
            <person name="Flipphi M."/>
            <person name="Freyberg S."/>
            <person name="Gallo A."/>
            <person name="Gournas C."/>
            <person name="Habgood R."/>
            <person name="Hainaut M."/>
            <person name="Harispe M.L."/>
            <person name="Henrissat B."/>
            <person name="Hilden K.S."/>
            <person name="Hope R."/>
            <person name="Hossain A."/>
            <person name="Karabika E."/>
            <person name="Karaffa L."/>
            <person name="Karanyi Z."/>
            <person name="Krasevec N."/>
            <person name="Kuo A."/>
            <person name="Kusch H."/>
            <person name="LaButti K."/>
            <person name="Lagendijk E.L."/>
            <person name="Lapidus A."/>
            <person name="Levasseur A."/>
            <person name="Lindquist E."/>
            <person name="Lipzen A."/>
            <person name="Logrieco A.F."/>
            <person name="MacCabe A."/>
            <person name="Maekelae M.R."/>
            <person name="Malavazi I."/>
            <person name="Melin P."/>
            <person name="Meyer V."/>
            <person name="Mielnichuk N."/>
            <person name="Miskei M."/>
            <person name="Molnar A.P."/>
            <person name="Mule G."/>
            <person name="Ngan C.Y."/>
            <person name="Orejas M."/>
            <person name="Orosz E."/>
            <person name="Ouedraogo J.P."/>
            <person name="Overkamp K.M."/>
            <person name="Park H.-S."/>
            <person name="Perrone G."/>
            <person name="Piumi F."/>
            <person name="Punt P.J."/>
            <person name="Ram A.F."/>
            <person name="Ramon A."/>
            <person name="Rauscher S."/>
            <person name="Record E."/>
            <person name="Riano-Pachon D.M."/>
            <person name="Robert V."/>
            <person name="Roehrig J."/>
            <person name="Ruller R."/>
            <person name="Salamov A."/>
            <person name="Salih N.S."/>
            <person name="Samson R.A."/>
            <person name="Sandor E."/>
            <person name="Sanguinetti M."/>
            <person name="Schuetze T."/>
            <person name="Sepcic K."/>
            <person name="Shelest E."/>
            <person name="Sherlock G."/>
            <person name="Sophianopoulou V."/>
            <person name="Squina F.M."/>
            <person name="Sun H."/>
            <person name="Susca A."/>
            <person name="Todd R.B."/>
            <person name="Tsang A."/>
            <person name="Unkles S.E."/>
            <person name="van de Wiele N."/>
            <person name="van Rossen-Uffink D."/>
            <person name="Oliveira J.V."/>
            <person name="Vesth T.C."/>
            <person name="Visser J."/>
            <person name="Yu J.-H."/>
            <person name="Zhou M."/>
            <person name="Andersen M.R."/>
            <person name="Archer D.B."/>
            <person name="Baker S.E."/>
            <person name="Benoit I."/>
            <person name="Brakhage A.A."/>
            <person name="Braus G.H."/>
            <person name="Fischer R."/>
            <person name="Frisvad J.C."/>
            <person name="Goldman G.H."/>
            <person name="Houbraken J."/>
            <person name="Oakley B."/>
            <person name="Pocsi I."/>
            <person name="Scazzocchio C."/>
            <person name="Seiboth B."/>
            <person name="vanKuyk P.A."/>
            <person name="Wortman J."/>
            <person name="Dyer P.S."/>
            <person name="Grigoriev I.V."/>
        </authorList>
    </citation>
    <scope>NUCLEOTIDE SEQUENCE [LARGE SCALE GENOMIC DNA]</scope>
    <source>
        <strain evidence="4">DTO 134E9</strain>
    </source>
</reference>
<keyword evidence="1" id="KW-0863">Zinc-finger</keyword>
<dbReference type="Proteomes" id="UP000184383">
    <property type="component" value="Unassembled WGS sequence"/>
</dbReference>
<accession>A0A1L9RWN2</accession>
<dbReference type="Gene3D" id="3.30.40.10">
    <property type="entry name" value="Zinc/RING finger domain, C3HC4 (zinc finger)"/>
    <property type="match status" value="1"/>
</dbReference>
<feature type="domain" description="RING-type" evidence="2">
    <location>
        <begin position="77"/>
        <end position="119"/>
    </location>
</feature>
<dbReference type="VEuPathDB" id="FungiDB:ASPWEDRAFT_169203"/>
<evidence type="ECO:0000313" key="4">
    <source>
        <dbReference type="Proteomes" id="UP000184383"/>
    </source>
</evidence>
<sequence>MSLSIVLFVVCTPIPFYLFKRYRPSWCRCRCCERADPPPKTQEDWDLEKLDCYAGVGKLKWWFAVKKKRPAGGEFICAFCLDPVLDRQLVRKIRCRHVFHKERLETWYLKKKHQCPTCQRYFIWYRFPLDGLFV</sequence>
<dbReference type="GO" id="GO:0008270">
    <property type="term" value="F:zinc ion binding"/>
    <property type="evidence" value="ECO:0007669"/>
    <property type="project" value="UniProtKB-KW"/>
</dbReference>
<name>A0A1L9RWN2_ASPWE</name>